<evidence type="ECO:0000313" key="3">
    <source>
        <dbReference type="Proteomes" id="UP000204391"/>
    </source>
</evidence>
<dbReference type="AlphaFoldDB" id="A0A221MCC5"/>
<keyword evidence="1" id="KW-0472">Membrane</keyword>
<organism evidence="2 3">
    <name type="scientific">Virgibacillus necropolis</name>
    <dbReference type="NCBI Taxonomy" id="163877"/>
    <lineage>
        <taxon>Bacteria</taxon>
        <taxon>Bacillati</taxon>
        <taxon>Bacillota</taxon>
        <taxon>Bacilli</taxon>
        <taxon>Bacillales</taxon>
        <taxon>Bacillaceae</taxon>
        <taxon>Virgibacillus</taxon>
    </lineage>
</organism>
<proteinExistence type="predicted"/>
<evidence type="ECO:0000313" key="2">
    <source>
        <dbReference type="EMBL" id="ASN05316.1"/>
    </source>
</evidence>
<dbReference type="KEGG" id="vne:CFK40_09970"/>
<reference evidence="2 3" key="1">
    <citation type="journal article" date="2003" name="Int. J. Syst. Evol. Microbiol.">
        <title>Virgibacillus carmonensis sp. nov., Virgibacillus necropolis sp. nov. and Virgibacillus picturae sp. nov., three novel species isolated from deteriorated mural paintings, transfer of the species of the genus salibacillus to Virgibacillus, as Virgibacillus marismortui comb. nov. and Virgibacillus salexigens comb. nov., and emended description of the genus Virgibacillus.</title>
        <authorList>
            <person name="Heyrman J."/>
            <person name="Logan N.A."/>
            <person name="Busse H.J."/>
            <person name="Balcaen A."/>
            <person name="Lebbe L."/>
            <person name="Rodriguez-Diaz M."/>
            <person name="Swings J."/>
            <person name="De Vos P."/>
        </authorList>
    </citation>
    <scope>NUCLEOTIDE SEQUENCE [LARGE SCALE GENOMIC DNA]</scope>
    <source>
        <strain evidence="2 3">LMG 19488</strain>
    </source>
</reference>
<dbReference type="Proteomes" id="UP000204391">
    <property type="component" value="Chromosome"/>
</dbReference>
<keyword evidence="3" id="KW-1185">Reference proteome</keyword>
<dbReference type="EMBL" id="CP022437">
    <property type="protein sequence ID" value="ASN05316.1"/>
    <property type="molecule type" value="Genomic_DNA"/>
</dbReference>
<sequence length="67" mass="7546">MSEASLMFGWFGIIFMCVFGIVLVGLVHLESKGKVRLKMGYIYAVIGSIIAVGIWFIFSKTINTFFF</sequence>
<keyword evidence="1" id="KW-1133">Transmembrane helix</keyword>
<name>A0A221MCC5_9BACI</name>
<dbReference type="RefSeq" id="WP_089532166.1">
    <property type="nucleotide sequence ID" value="NZ_CP022437.1"/>
</dbReference>
<feature type="transmembrane region" description="Helical" evidence="1">
    <location>
        <begin position="6"/>
        <end position="29"/>
    </location>
</feature>
<evidence type="ECO:0000256" key="1">
    <source>
        <dbReference type="SAM" id="Phobius"/>
    </source>
</evidence>
<gene>
    <name evidence="2" type="ORF">CFK40_09970</name>
</gene>
<protein>
    <submittedName>
        <fullName evidence="2">Uncharacterized protein</fullName>
    </submittedName>
</protein>
<accession>A0A221MCC5</accession>
<feature type="transmembrane region" description="Helical" evidence="1">
    <location>
        <begin position="41"/>
        <end position="58"/>
    </location>
</feature>
<keyword evidence="1" id="KW-0812">Transmembrane</keyword>